<accession>A0A4Y2BST4</accession>
<dbReference type="AlphaFoldDB" id="A0A4Y2BST4"/>
<evidence type="ECO:0000313" key="1">
    <source>
        <dbReference type="EMBL" id="GBL94749.1"/>
    </source>
</evidence>
<evidence type="ECO:0000313" key="2">
    <source>
        <dbReference type="Proteomes" id="UP000499080"/>
    </source>
</evidence>
<organism evidence="1 2">
    <name type="scientific">Araneus ventricosus</name>
    <name type="common">Orbweaver spider</name>
    <name type="synonym">Epeira ventricosa</name>
    <dbReference type="NCBI Taxonomy" id="182803"/>
    <lineage>
        <taxon>Eukaryota</taxon>
        <taxon>Metazoa</taxon>
        <taxon>Ecdysozoa</taxon>
        <taxon>Arthropoda</taxon>
        <taxon>Chelicerata</taxon>
        <taxon>Arachnida</taxon>
        <taxon>Araneae</taxon>
        <taxon>Araneomorphae</taxon>
        <taxon>Entelegynae</taxon>
        <taxon>Araneoidea</taxon>
        <taxon>Araneidae</taxon>
        <taxon>Araneus</taxon>
    </lineage>
</organism>
<keyword evidence="2" id="KW-1185">Reference proteome</keyword>
<name>A0A4Y2BST4_ARAVE</name>
<proteinExistence type="predicted"/>
<comment type="caution">
    <text evidence="1">The sequence shown here is derived from an EMBL/GenBank/DDBJ whole genome shotgun (WGS) entry which is preliminary data.</text>
</comment>
<dbReference type="Proteomes" id="UP000499080">
    <property type="component" value="Unassembled WGS sequence"/>
</dbReference>
<sequence>MAAGITVTLSRQITSGALPPAPPTPRDSMDGIPAAKFRKKIRLGKILFAKYFQWFLILITRQSKIRSTFSSSVANQWGGQGTFEGRVVHAGARVKDLILFSNVVVYSRLSRAND</sequence>
<protein>
    <submittedName>
        <fullName evidence="1">Uncharacterized protein</fullName>
    </submittedName>
</protein>
<reference evidence="1 2" key="1">
    <citation type="journal article" date="2019" name="Sci. Rep.">
        <title>Orb-weaving spider Araneus ventricosus genome elucidates the spidroin gene catalogue.</title>
        <authorList>
            <person name="Kono N."/>
            <person name="Nakamura H."/>
            <person name="Ohtoshi R."/>
            <person name="Moran D.A.P."/>
            <person name="Shinohara A."/>
            <person name="Yoshida Y."/>
            <person name="Fujiwara M."/>
            <person name="Mori M."/>
            <person name="Tomita M."/>
            <person name="Arakawa K."/>
        </authorList>
    </citation>
    <scope>NUCLEOTIDE SEQUENCE [LARGE SCALE GENOMIC DNA]</scope>
</reference>
<gene>
    <name evidence="1" type="ORF">AVEN_244735_1</name>
</gene>
<dbReference type="EMBL" id="BGPR01000105">
    <property type="protein sequence ID" value="GBL94749.1"/>
    <property type="molecule type" value="Genomic_DNA"/>
</dbReference>